<dbReference type="GO" id="GO:0016491">
    <property type="term" value="F:oxidoreductase activity"/>
    <property type="evidence" value="ECO:0007669"/>
    <property type="project" value="InterPro"/>
</dbReference>
<dbReference type="InterPro" id="IPR036136">
    <property type="entry name" value="Nit/Sulf_reduc_fer-like_dom_sf"/>
</dbReference>
<reference evidence="1 2" key="1">
    <citation type="journal article" date="2019" name="Extremophiles">
        <title>Biogeography of thermophiles and predominance of Thermus scotoductus in domestic water heaters.</title>
        <authorList>
            <person name="Wilpiszeski R.L."/>
            <person name="Zhang Z."/>
            <person name="House C.H."/>
        </authorList>
    </citation>
    <scope>NUCLEOTIDE SEQUENCE [LARGE SCALE GENOMIC DNA]</scope>
    <source>
        <strain evidence="1 2">32_S32</strain>
    </source>
</reference>
<organism evidence="1 2">
    <name type="scientific">Thermus scotoductus</name>
    <dbReference type="NCBI Taxonomy" id="37636"/>
    <lineage>
        <taxon>Bacteria</taxon>
        <taxon>Thermotogati</taxon>
        <taxon>Deinococcota</taxon>
        <taxon>Deinococci</taxon>
        <taxon>Thermales</taxon>
        <taxon>Thermaceae</taxon>
        <taxon>Thermus</taxon>
    </lineage>
</organism>
<protein>
    <submittedName>
        <fullName evidence="1">Uncharacterized protein</fullName>
    </submittedName>
</protein>
<name>A0A430RFW9_THESC</name>
<evidence type="ECO:0000313" key="1">
    <source>
        <dbReference type="EMBL" id="RTH06763.1"/>
    </source>
</evidence>
<sequence length="66" mass="7004">MGWPEVRRDDRACRIAEEGLLAGPQKDGCVSGGRRMYGGVSSPAERKRIAEVAGKYGVPMVKIAGG</sequence>
<gene>
    <name evidence="1" type="ORF">CSW45_01275</name>
</gene>
<comment type="caution">
    <text evidence="1">The sequence shown here is derived from an EMBL/GenBank/DDBJ whole genome shotgun (WGS) entry which is preliminary data.</text>
</comment>
<dbReference type="EMBL" id="PELR01000025">
    <property type="protein sequence ID" value="RTH06763.1"/>
    <property type="molecule type" value="Genomic_DNA"/>
</dbReference>
<dbReference type="AlphaFoldDB" id="A0A430RFW9"/>
<dbReference type="Proteomes" id="UP000286910">
    <property type="component" value="Unassembled WGS sequence"/>
</dbReference>
<accession>A0A430RFW9</accession>
<proteinExistence type="predicted"/>
<evidence type="ECO:0000313" key="2">
    <source>
        <dbReference type="Proteomes" id="UP000286910"/>
    </source>
</evidence>
<dbReference type="SUPFAM" id="SSF55124">
    <property type="entry name" value="Nitrite/Sulfite reductase N-terminal domain-like"/>
    <property type="match status" value="1"/>
</dbReference>